<gene>
    <name evidence="1" type="ORF">SORDD05_00833</name>
</gene>
<proteinExistence type="predicted"/>
<evidence type="ECO:0000313" key="2">
    <source>
        <dbReference type="Proteomes" id="UP000070541"/>
    </source>
</evidence>
<protein>
    <submittedName>
        <fullName evidence="1">Uncharacterized protein</fullName>
    </submittedName>
</protein>
<comment type="caution">
    <text evidence="1">The sequence shown here is derived from an EMBL/GenBank/DDBJ whole genome shotgun (WGS) entry which is preliminary data.</text>
</comment>
<sequence>MISLLFSKLCTSLSKEGTGFKKIDWKFTGLPYCLLIEGFDKKYIPSMGLISCLSH</sequence>
<organism evidence="1 2">
    <name type="scientific">Streptococcus oralis</name>
    <dbReference type="NCBI Taxonomy" id="1303"/>
    <lineage>
        <taxon>Bacteria</taxon>
        <taxon>Bacillati</taxon>
        <taxon>Bacillota</taxon>
        <taxon>Bacilli</taxon>
        <taxon>Lactobacillales</taxon>
        <taxon>Streptococcaceae</taxon>
        <taxon>Streptococcus</taxon>
    </lineage>
</organism>
<evidence type="ECO:0000313" key="1">
    <source>
        <dbReference type="EMBL" id="KXT60464.1"/>
    </source>
</evidence>
<dbReference type="Proteomes" id="UP000070541">
    <property type="component" value="Unassembled WGS sequence"/>
</dbReference>
<reference evidence="1 2" key="1">
    <citation type="submission" date="2016-01" db="EMBL/GenBank/DDBJ databases">
        <title>Highly variable Streptococcus oralis are common among viridans streptococci isolated from primates.</title>
        <authorList>
            <person name="Denapaite D."/>
            <person name="Rieger M."/>
            <person name="Koendgen S."/>
            <person name="Brueckner R."/>
            <person name="Ochigava I."/>
            <person name="Kappeler P."/>
            <person name="Maetz-Rensing K."/>
            <person name="Leendertz F."/>
            <person name="Hakenbeck R."/>
        </authorList>
    </citation>
    <scope>NUCLEOTIDE SEQUENCE [LARGE SCALE GENOMIC DNA]</scope>
    <source>
        <strain evidence="1 2">DD05</strain>
    </source>
</reference>
<accession>A0A139M9U7</accession>
<dbReference type="EMBL" id="LQOG01000023">
    <property type="protein sequence ID" value="KXT60464.1"/>
    <property type="molecule type" value="Genomic_DNA"/>
</dbReference>
<dbReference type="AlphaFoldDB" id="A0A139M9U7"/>
<name>A0A139M9U7_STROR</name>